<proteinExistence type="predicted"/>
<keyword evidence="3" id="KW-1185">Reference proteome</keyword>
<evidence type="ECO:0000313" key="3">
    <source>
        <dbReference type="Proteomes" id="UP000569732"/>
    </source>
</evidence>
<sequence>MPKFILLLLIAMTYCNAIDVHANSPVIIWTYYSSPPFSIDNSKRIGLTYDFVDLLNKLAPEHLHFLTHFIPRKRLDVLLKNSNDGIVIWVNPAWFNDKQQQKYLWTSPLMQDTNEVISLLKRGVLYKGKESLRGLQLGGVLGHVYDGLEESIQQGAIKRFDVASFHQSLIVLIAGRVDFTIVPNNAVRYLAVDMGVSHLICHSPKPHSRYSRHMLVQSGQAAAYQFLENIIKTLPSNKQWQAILDKYHLTNNPLQPCNPYQ</sequence>
<feature type="chain" id="PRO_5032410560" evidence="1">
    <location>
        <begin position="18"/>
        <end position="261"/>
    </location>
</feature>
<evidence type="ECO:0000313" key="2">
    <source>
        <dbReference type="EMBL" id="NYZ65125.1"/>
    </source>
</evidence>
<reference evidence="2 3" key="1">
    <citation type="submission" date="2020-07" db="EMBL/GenBank/DDBJ databases">
        <title>Endozoicomonas sp. nov., isolated from sediment.</title>
        <authorList>
            <person name="Gu T."/>
        </authorList>
    </citation>
    <scope>NUCLEOTIDE SEQUENCE [LARGE SCALE GENOMIC DNA]</scope>
    <source>
        <strain evidence="2 3">SM1973</strain>
    </source>
</reference>
<name>A0A853I7E2_9GAMM</name>
<dbReference type="Gene3D" id="3.40.190.10">
    <property type="entry name" value="Periplasmic binding protein-like II"/>
    <property type="match status" value="2"/>
</dbReference>
<keyword evidence="1" id="KW-0732">Signal</keyword>
<dbReference type="RefSeq" id="WP_180567149.1">
    <property type="nucleotide sequence ID" value="NZ_JACCKB010000003.1"/>
</dbReference>
<gene>
    <name evidence="2" type="ORF">H0A36_03825</name>
</gene>
<organism evidence="2 3">
    <name type="scientific">Spartinivicinus marinus</name>
    <dbReference type="NCBI Taxonomy" id="2994442"/>
    <lineage>
        <taxon>Bacteria</taxon>
        <taxon>Pseudomonadati</taxon>
        <taxon>Pseudomonadota</taxon>
        <taxon>Gammaproteobacteria</taxon>
        <taxon>Oceanospirillales</taxon>
        <taxon>Zooshikellaceae</taxon>
        <taxon>Spartinivicinus</taxon>
    </lineage>
</organism>
<evidence type="ECO:0000256" key="1">
    <source>
        <dbReference type="SAM" id="SignalP"/>
    </source>
</evidence>
<comment type="caution">
    <text evidence="2">The sequence shown here is derived from an EMBL/GenBank/DDBJ whole genome shotgun (WGS) entry which is preliminary data.</text>
</comment>
<dbReference type="EMBL" id="JACCKB010000003">
    <property type="protein sequence ID" value="NYZ65125.1"/>
    <property type="molecule type" value="Genomic_DNA"/>
</dbReference>
<dbReference type="SUPFAM" id="SSF53850">
    <property type="entry name" value="Periplasmic binding protein-like II"/>
    <property type="match status" value="1"/>
</dbReference>
<protein>
    <submittedName>
        <fullName evidence="2">Transporter substrate-binding domain-containing protein</fullName>
    </submittedName>
</protein>
<accession>A0A853I7E2</accession>
<dbReference type="Proteomes" id="UP000569732">
    <property type="component" value="Unassembled WGS sequence"/>
</dbReference>
<dbReference type="AlphaFoldDB" id="A0A853I7E2"/>
<feature type="signal peptide" evidence="1">
    <location>
        <begin position="1"/>
        <end position="17"/>
    </location>
</feature>